<dbReference type="PROSITE" id="PS51186">
    <property type="entry name" value="GNAT"/>
    <property type="match status" value="1"/>
</dbReference>
<proteinExistence type="predicted"/>
<dbReference type="CDD" id="cd04301">
    <property type="entry name" value="NAT_SF"/>
    <property type="match status" value="1"/>
</dbReference>
<sequence length="172" mass="19309">MKIDTDRLGMTQITAEDWELFQSLNRDSVVISLCFDEPSSEEIKASFESRLPVWNKTSKHWLCLTITLKDTGEKIGVTGFRIHDGAAEVGFLIQPTYHGLGYGAESLKALLEWAYQEHDLQSFNAVVTEGNIGSEKVLTKCGFTLKDVMPNAYEIGGKLYADHIYQCEKIVL</sequence>
<evidence type="ECO:0000313" key="3">
    <source>
        <dbReference type="Proteomes" id="UP001149821"/>
    </source>
</evidence>
<evidence type="ECO:0000259" key="1">
    <source>
        <dbReference type="PROSITE" id="PS51186"/>
    </source>
</evidence>
<name>A0ABT5QSS5_9GAMM</name>
<organism evidence="2 3">
    <name type="scientific">Enterovibrio qingdaonensis</name>
    <dbReference type="NCBI Taxonomy" id="2899818"/>
    <lineage>
        <taxon>Bacteria</taxon>
        <taxon>Pseudomonadati</taxon>
        <taxon>Pseudomonadota</taxon>
        <taxon>Gammaproteobacteria</taxon>
        <taxon>Vibrionales</taxon>
        <taxon>Vibrionaceae</taxon>
        <taxon>Enterovibrio</taxon>
    </lineage>
</organism>
<reference evidence="2" key="1">
    <citation type="submission" date="2021-12" db="EMBL/GenBank/DDBJ databases">
        <title>Enterovibrio ZSDZ35 sp. nov. and Enterovibrio ZSDZ42 sp. nov., isolated from coastal seawater in Qingdao.</title>
        <authorList>
            <person name="Zhang P."/>
        </authorList>
    </citation>
    <scope>NUCLEOTIDE SEQUENCE</scope>
    <source>
        <strain evidence="2">ZSDZ35</strain>
    </source>
</reference>
<dbReference type="Pfam" id="PF13302">
    <property type="entry name" value="Acetyltransf_3"/>
    <property type="match status" value="1"/>
</dbReference>
<dbReference type="RefSeq" id="WP_274144103.1">
    <property type="nucleotide sequence ID" value="NZ_JAJUBB010000018.1"/>
</dbReference>
<gene>
    <name evidence="2" type="ORF">LRP49_19355</name>
</gene>
<dbReference type="PANTHER" id="PTHR43792:SF1">
    <property type="entry name" value="N-ACETYLTRANSFERASE DOMAIN-CONTAINING PROTEIN"/>
    <property type="match status" value="1"/>
</dbReference>
<dbReference type="InterPro" id="IPR051531">
    <property type="entry name" value="N-acetyltransferase"/>
</dbReference>
<dbReference type="InterPro" id="IPR000182">
    <property type="entry name" value="GNAT_dom"/>
</dbReference>
<accession>A0ABT5QSS5</accession>
<feature type="domain" description="N-acetyltransferase" evidence="1">
    <location>
        <begin position="8"/>
        <end position="165"/>
    </location>
</feature>
<comment type="caution">
    <text evidence="2">The sequence shown here is derived from an EMBL/GenBank/DDBJ whole genome shotgun (WGS) entry which is preliminary data.</text>
</comment>
<dbReference type="Gene3D" id="3.40.630.30">
    <property type="match status" value="1"/>
</dbReference>
<dbReference type="InterPro" id="IPR016181">
    <property type="entry name" value="Acyl_CoA_acyltransferase"/>
</dbReference>
<dbReference type="SUPFAM" id="SSF55729">
    <property type="entry name" value="Acyl-CoA N-acyltransferases (Nat)"/>
    <property type="match status" value="1"/>
</dbReference>
<dbReference type="PANTHER" id="PTHR43792">
    <property type="entry name" value="GNAT FAMILY, PUTATIVE (AFU_ORTHOLOGUE AFUA_3G00765)-RELATED-RELATED"/>
    <property type="match status" value="1"/>
</dbReference>
<keyword evidence="3" id="KW-1185">Reference proteome</keyword>
<evidence type="ECO:0000313" key="2">
    <source>
        <dbReference type="EMBL" id="MDD1783331.1"/>
    </source>
</evidence>
<dbReference type="Proteomes" id="UP001149821">
    <property type="component" value="Unassembled WGS sequence"/>
</dbReference>
<dbReference type="EMBL" id="JAJUBB010000018">
    <property type="protein sequence ID" value="MDD1783331.1"/>
    <property type="molecule type" value="Genomic_DNA"/>
</dbReference>
<protein>
    <submittedName>
        <fullName evidence="2">GNAT family N-acetyltransferase</fullName>
    </submittedName>
</protein>